<accession>A0A1G4B522</accession>
<evidence type="ECO:0000256" key="2">
    <source>
        <dbReference type="SAM" id="MobiDB-lite"/>
    </source>
</evidence>
<feature type="coiled-coil region" evidence="1">
    <location>
        <begin position="67"/>
        <end position="105"/>
    </location>
</feature>
<keyword evidence="4" id="KW-1185">Reference proteome</keyword>
<proteinExistence type="predicted"/>
<organism evidence="3 4">
    <name type="scientific">Colletotrichum orchidophilum</name>
    <dbReference type="NCBI Taxonomy" id="1209926"/>
    <lineage>
        <taxon>Eukaryota</taxon>
        <taxon>Fungi</taxon>
        <taxon>Dikarya</taxon>
        <taxon>Ascomycota</taxon>
        <taxon>Pezizomycotina</taxon>
        <taxon>Sordariomycetes</taxon>
        <taxon>Hypocreomycetidae</taxon>
        <taxon>Glomerellales</taxon>
        <taxon>Glomerellaceae</taxon>
        <taxon>Colletotrichum</taxon>
    </lineage>
</organism>
<evidence type="ECO:0000256" key="1">
    <source>
        <dbReference type="SAM" id="Coils"/>
    </source>
</evidence>
<dbReference type="RefSeq" id="XP_022473695.1">
    <property type="nucleotide sequence ID" value="XM_022619771.1"/>
</dbReference>
<dbReference type="AlphaFoldDB" id="A0A1G4B522"/>
<feature type="compositionally biased region" description="Low complexity" evidence="2">
    <location>
        <begin position="471"/>
        <end position="489"/>
    </location>
</feature>
<name>A0A1G4B522_9PEZI</name>
<feature type="region of interest" description="Disordered" evidence="2">
    <location>
        <begin position="407"/>
        <end position="554"/>
    </location>
</feature>
<dbReference type="Proteomes" id="UP000176998">
    <property type="component" value="Unassembled WGS sequence"/>
</dbReference>
<evidence type="ECO:0000313" key="3">
    <source>
        <dbReference type="EMBL" id="OHE96538.1"/>
    </source>
</evidence>
<sequence>MDPTSPTHNGVQAHRSQLLSSISDLRQGIQAAEADADHIETRIAYKEDYIAELRSNRIAHDEPTPAIDKAIQQAQARRENIKEALSEKKDEIARLRKKLEKKEAKLVAIPPVESSNAPSPKDNEDAAALLEVTTTPMNTVFTISEDGKTYTDPAMLRGVPVAPISENDSYWDPMWTKFAEAVNEEKVEREYQEYISTRHQQILDGALSAAEEDPESVFKRYQRNLRQAKVAKQWFRPGHTIHPNQLMAKEHLPVLGLCDNYVLYKICNILSRINAMYERGELGMPPLHFLMWRMSVSLDRHPRNAMKSFWRVIINETHTAYDNILRRAEIRGAQHTGDYNFYLSRRKQVSSTGGQTQMFTPIPDASKTPNAALKRSTMTSYDPDAQQQHRNAHEPTLTFALNQTNTAESRMQMQTFSAQKDGRRKRDRRTKRHSSEAFGQQTSEYDNSQSRSVKKPYQAPAHMEMQLAVRTRPSTESLPSSSPATTTSTKIKSFPILGEKPERGPQAQASVFEDKKAPMEDRLEQDSLKSKADVDASDTKETPPTRDEATAEVQHDNQEWIDMFVGSEEIKRQIRSNPNIEAIRASVGESPFPKNTGRRVSHGFVFPRYYSKEAQKLDELDWL</sequence>
<feature type="compositionally biased region" description="Basic residues" evidence="2">
    <location>
        <begin position="422"/>
        <end position="432"/>
    </location>
</feature>
<feature type="compositionally biased region" description="Basic and acidic residues" evidence="2">
    <location>
        <begin position="512"/>
        <end position="554"/>
    </location>
</feature>
<dbReference type="GeneID" id="34561281"/>
<comment type="caution">
    <text evidence="3">The sequence shown here is derived from an EMBL/GenBank/DDBJ whole genome shotgun (WGS) entry which is preliminary data.</text>
</comment>
<gene>
    <name evidence="3" type="ORF">CORC01_08136</name>
</gene>
<keyword evidence="1" id="KW-0175">Coiled coil</keyword>
<feature type="compositionally biased region" description="Polar residues" evidence="2">
    <location>
        <begin position="437"/>
        <end position="451"/>
    </location>
</feature>
<reference evidence="3 4" key="1">
    <citation type="submission" date="2016-09" db="EMBL/GenBank/DDBJ databases">
        <authorList>
            <person name="Capua I."/>
            <person name="De Benedictis P."/>
            <person name="Joannis T."/>
            <person name="Lombin L.H."/>
            <person name="Cattoli G."/>
        </authorList>
    </citation>
    <scope>NUCLEOTIDE SEQUENCE [LARGE SCALE GENOMIC DNA]</scope>
    <source>
        <strain evidence="3 4">IMI 309357</strain>
    </source>
</reference>
<dbReference type="EMBL" id="MJBS01000068">
    <property type="protein sequence ID" value="OHE96538.1"/>
    <property type="molecule type" value="Genomic_DNA"/>
</dbReference>
<protein>
    <submittedName>
        <fullName evidence="3">Uncharacterized protein</fullName>
    </submittedName>
</protein>
<dbReference type="OrthoDB" id="5041951at2759"/>
<feature type="compositionally biased region" description="Polar residues" evidence="2">
    <location>
        <begin position="407"/>
        <end position="418"/>
    </location>
</feature>
<dbReference type="STRING" id="1209926.A0A1G4B522"/>
<feature type="compositionally biased region" description="Polar residues" evidence="2">
    <location>
        <begin position="376"/>
        <end position="389"/>
    </location>
</feature>
<evidence type="ECO:0000313" key="4">
    <source>
        <dbReference type="Proteomes" id="UP000176998"/>
    </source>
</evidence>
<feature type="region of interest" description="Disordered" evidence="2">
    <location>
        <begin position="352"/>
        <end position="391"/>
    </location>
</feature>